<dbReference type="InterPro" id="IPR053392">
    <property type="entry name" value="Transposase_IS30-like"/>
</dbReference>
<dbReference type="InterPro" id="IPR009057">
    <property type="entry name" value="Homeodomain-like_sf"/>
</dbReference>
<dbReference type="EMBL" id="JAFMPY010000062">
    <property type="protein sequence ID" value="MBO0906592.1"/>
    <property type="molecule type" value="Genomic_DNA"/>
</dbReference>
<evidence type="ECO:0000256" key="2">
    <source>
        <dbReference type="SAM" id="MobiDB-lite"/>
    </source>
</evidence>
<dbReference type="RefSeq" id="WP_207353213.1">
    <property type="nucleotide sequence ID" value="NZ_JAFMPY010000062.1"/>
</dbReference>
<dbReference type="PANTHER" id="PTHR10948:SF23">
    <property type="entry name" value="TRANSPOSASE INSI FOR INSERTION SEQUENCE ELEMENT IS30A-RELATED"/>
    <property type="match status" value="1"/>
</dbReference>
<accession>A0ABS3JBS1</accession>
<gene>
    <name evidence="4" type="ORF">J1C47_23390</name>
</gene>
<comment type="caution">
    <text evidence="4">The sequence shown here is derived from an EMBL/GenBank/DDBJ whole genome shotgun (WGS) entry which is preliminary data.</text>
</comment>
<dbReference type="InterPro" id="IPR051917">
    <property type="entry name" value="Transposase-Integrase"/>
</dbReference>
<proteinExistence type="predicted"/>
<dbReference type="Gene3D" id="1.10.10.60">
    <property type="entry name" value="Homeodomain-like"/>
    <property type="match status" value="1"/>
</dbReference>
<keyword evidence="1" id="KW-0233">DNA recombination</keyword>
<dbReference type="Proteomes" id="UP000664288">
    <property type="component" value="Unassembled WGS sequence"/>
</dbReference>
<dbReference type="SUPFAM" id="SSF46689">
    <property type="entry name" value="Homeodomain-like"/>
    <property type="match status" value="1"/>
</dbReference>
<evidence type="ECO:0000313" key="5">
    <source>
        <dbReference type="Proteomes" id="UP000664288"/>
    </source>
</evidence>
<evidence type="ECO:0000313" key="4">
    <source>
        <dbReference type="EMBL" id="MBO0906592.1"/>
    </source>
</evidence>
<sequence length="252" mass="28542">MSSYEHLSSAERERIAILRASGHSRSAIAKELGRSPSTIDRELRRNALPSGGYSPRQADGAYLERRQRDAMLERDERLRQFVTDRLAEGWSSEQIAGWLKGGNEAKLRSLATETTYAFIYRTSQKAAELWRYLLRRRKIRRPMKARPSRDTIKGRRSIHDRPAGIEDRGEAGHWEADLVICKRARPVLVLHERKTRVTLATRLTGKTAAEAIAAMTAVFQRITPGLRSSVTFNNDTAFARHGLLTDIFGIST</sequence>
<keyword evidence="5" id="KW-1185">Reference proteome</keyword>
<name>A0ABS3JBS1_9HYPH</name>
<dbReference type="InterPro" id="IPR001584">
    <property type="entry name" value="Integrase_cat-core"/>
</dbReference>
<dbReference type="NCBIfam" id="NF033563">
    <property type="entry name" value="transpos_IS30"/>
    <property type="match status" value="1"/>
</dbReference>
<protein>
    <submittedName>
        <fullName evidence="4">IS30 family transposase</fullName>
    </submittedName>
</protein>
<reference evidence="4 5" key="1">
    <citation type="submission" date="2021-03" db="EMBL/GenBank/DDBJ databases">
        <title>Whole genome sequence of Jiella sp. MQZ13P-4.</title>
        <authorList>
            <person name="Tuo L."/>
        </authorList>
    </citation>
    <scope>NUCLEOTIDE SEQUENCE [LARGE SCALE GENOMIC DNA]</scope>
    <source>
        <strain evidence="4 5">MQZ13P-4</strain>
    </source>
</reference>
<dbReference type="Pfam" id="PF13936">
    <property type="entry name" value="HTH_38"/>
    <property type="match status" value="1"/>
</dbReference>
<feature type="domain" description="Integrase catalytic" evidence="3">
    <location>
        <begin position="158"/>
        <end position="252"/>
    </location>
</feature>
<evidence type="ECO:0000256" key="1">
    <source>
        <dbReference type="ARBA" id="ARBA00023172"/>
    </source>
</evidence>
<organism evidence="4 5">
    <name type="scientific">Jiella sonneratiae</name>
    <dbReference type="NCBI Taxonomy" id="2816856"/>
    <lineage>
        <taxon>Bacteria</taxon>
        <taxon>Pseudomonadati</taxon>
        <taxon>Pseudomonadota</taxon>
        <taxon>Alphaproteobacteria</taxon>
        <taxon>Hyphomicrobiales</taxon>
        <taxon>Aurantimonadaceae</taxon>
        <taxon>Jiella</taxon>
    </lineage>
</organism>
<dbReference type="InterPro" id="IPR025246">
    <property type="entry name" value="IS30-like_HTH"/>
</dbReference>
<feature type="region of interest" description="Disordered" evidence="2">
    <location>
        <begin position="32"/>
        <end position="57"/>
    </location>
</feature>
<dbReference type="PANTHER" id="PTHR10948">
    <property type="entry name" value="TRANSPOSASE"/>
    <property type="match status" value="1"/>
</dbReference>
<evidence type="ECO:0000259" key="3">
    <source>
        <dbReference type="PROSITE" id="PS50994"/>
    </source>
</evidence>
<dbReference type="PROSITE" id="PS50994">
    <property type="entry name" value="INTEGRASE"/>
    <property type="match status" value="1"/>
</dbReference>